<keyword evidence="2" id="KW-0902">Two-component regulatory system</keyword>
<dbReference type="GO" id="GO:0000160">
    <property type="term" value="P:phosphorelay signal transduction system"/>
    <property type="evidence" value="ECO:0007669"/>
    <property type="project" value="UniProtKB-KW"/>
</dbReference>
<gene>
    <name evidence="5" type="ORF">SAMN05192586_10338</name>
</gene>
<evidence type="ECO:0000256" key="1">
    <source>
        <dbReference type="ARBA" id="ARBA00022553"/>
    </source>
</evidence>
<feature type="modified residue" description="4-aspartylphosphate" evidence="3">
    <location>
        <position position="55"/>
    </location>
</feature>
<dbReference type="Proteomes" id="UP000199355">
    <property type="component" value="Unassembled WGS sequence"/>
</dbReference>
<evidence type="ECO:0000259" key="4">
    <source>
        <dbReference type="PROSITE" id="PS50110"/>
    </source>
</evidence>
<dbReference type="Pfam" id="PF00072">
    <property type="entry name" value="Response_reg"/>
    <property type="match status" value="1"/>
</dbReference>
<dbReference type="Gene3D" id="3.40.50.2300">
    <property type="match status" value="1"/>
</dbReference>
<name>A0A1G7JL03_9BACT</name>
<dbReference type="SMART" id="SM00448">
    <property type="entry name" value="REC"/>
    <property type="match status" value="1"/>
</dbReference>
<protein>
    <submittedName>
        <fullName evidence="5">Response regulator receiver domain-containing protein</fullName>
    </submittedName>
</protein>
<accession>A0A1G7JL03</accession>
<dbReference type="InterPro" id="IPR001789">
    <property type="entry name" value="Sig_transdc_resp-reg_receiver"/>
</dbReference>
<evidence type="ECO:0000256" key="2">
    <source>
        <dbReference type="ARBA" id="ARBA00023012"/>
    </source>
</evidence>
<organism evidence="5 6">
    <name type="scientific">Desulfovibrio legallii</name>
    <dbReference type="NCBI Taxonomy" id="571438"/>
    <lineage>
        <taxon>Bacteria</taxon>
        <taxon>Pseudomonadati</taxon>
        <taxon>Thermodesulfobacteriota</taxon>
        <taxon>Desulfovibrionia</taxon>
        <taxon>Desulfovibrionales</taxon>
        <taxon>Desulfovibrionaceae</taxon>
        <taxon>Desulfovibrio</taxon>
    </lineage>
</organism>
<dbReference type="PANTHER" id="PTHR44591">
    <property type="entry name" value="STRESS RESPONSE REGULATOR PROTEIN 1"/>
    <property type="match status" value="1"/>
</dbReference>
<dbReference type="STRING" id="571438.SAMN05192586_10338"/>
<dbReference type="InterPro" id="IPR050595">
    <property type="entry name" value="Bact_response_regulator"/>
</dbReference>
<dbReference type="PANTHER" id="PTHR44591:SF14">
    <property type="entry name" value="PROTEIN PILG"/>
    <property type="match status" value="1"/>
</dbReference>
<evidence type="ECO:0000313" key="5">
    <source>
        <dbReference type="EMBL" id="SDF25149.1"/>
    </source>
</evidence>
<sequence length="157" mass="17602">MTKEDIKILLVDDEKQFVDTLAERLSMRGFEARVAYDGPQALKAVEQPTDVIVLDLRMPGMDGFEVLRNVKKSNPQVQVIILTGHGGDAEEQTAYRMGAYNFLKKPMDIDELLSSIRMAYRDKVENAMVAVSLAEGGDFDAARDVLNEKDVLNEHNK</sequence>
<reference evidence="6" key="1">
    <citation type="submission" date="2016-10" db="EMBL/GenBank/DDBJ databases">
        <authorList>
            <person name="Varghese N."/>
            <person name="Submissions S."/>
        </authorList>
    </citation>
    <scope>NUCLEOTIDE SEQUENCE [LARGE SCALE GENOMIC DNA]</scope>
    <source>
        <strain evidence="6">KHC7</strain>
    </source>
</reference>
<evidence type="ECO:0000256" key="3">
    <source>
        <dbReference type="PROSITE-ProRule" id="PRU00169"/>
    </source>
</evidence>
<dbReference type="AlphaFoldDB" id="A0A1G7JL03"/>
<feature type="domain" description="Response regulatory" evidence="4">
    <location>
        <begin position="7"/>
        <end position="120"/>
    </location>
</feature>
<dbReference type="InterPro" id="IPR011006">
    <property type="entry name" value="CheY-like_superfamily"/>
</dbReference>
<dbReference type="SUPFAM" id="SSF52172">
    <property type="entry name" value="CheY-like"/>
    <property type="match status" value="1"/>
</dbReference>
<dbReference type="EMBL" id="FNBX01000003">
    <property type="protein sequence ID" value="SDF25149.1"/>
    <property type="molecule type" value="Genomic_DNA"/>
</dbReference>
<keyword evidence="1 3" id="KW-0597">Phosphoprotein</keyword>
<evidence type="ECO:0000313" key="6">
    <source>
        <dbReference type="Proteomes" id="UP000199355"/>
    </source>
</evidence>
<keyword evidence="6" id="KW-1185">Reference proteome</keyword>
<dbReference type="OrthoDB" id="9800029at2"/>
<proteinExistence type="predicted"/>
<dbReference type="RefSeq" id="WP_092152803.1">
    <property type="nucleotide sequence ID" value="NZ_FNBX01000003.1"/>
</dbReference>
<dbReference type="PROSITE" id="PS50110">
    <property type="entry name" value="RESPONSE_REGULATORY"/>
    <property type="match status" value="1"/>
</dbReference>